<keyword evidence="3" id="KW-1185">Reference proteome</keyword>
<protein>
    <recommendedName>
        <fullName evidence="4">Integral membrane protein</fullName>
    </recommendedName>
</protein>
<dbReference type="RefSeq" id="WP_062843890.1">
    <property type="nucleotide sequence ID" value="NZ_CP014945.1"/>
</dbReference>
<keyword evidence="1" id="KW-0472">Membrane</keyword>
<proteinExistence type="predicted"/>
<dbReference type="Proteomes" id="UP000076104">
    <property type="component" value="Chromosome"/>
</dbReference>
<feature type="transmembrane region" description="Helical" evidence="1">
    <location>
        <begin position="56"/>
        <end position="79"/>
    </location>
</feature>
<name>A0ABN4N1R3_9GAMM</name>
<keyword evidence="1" id="KW-1133">Transmembrane helix</keyword>
<evidence type="ECO:0000256" key="1">
    <source>
        <dbReference type="SAM" id="Phobius"/>
    </source>
</evidence>
<keyword evidence="1" id="KW-0812">Transmembrane</keyword>
<evidence type="ECO:0008006" key="4">
    <source>
        <dbReference type="Google" id="ProtNLM"/>
    </source>
</evidence>
<feature type="transmembrane region" description="Helical" evidence="1">
    <location>
        <begin position="220"/>
        <end position="240"/>
    </location>
</feature>
<dbReference type="EMBL" id="CP014945">
    <property type="protein sequence ID" value="AMT96140.1"/>
    <property type="molecule type" value="Genomic_DNA"/>
</dbReference>
<evidence type="ECO:0000313" key="3">
    <source>
        <dbReference type="Proteomes" id="UP000076104"/>
    </source>
</evidence>
<organism evidence="2 3">
    <name type="scientific">Psychrobacter alimentarius</name>
    <dbReference type="NCBI Taxonomy" id="261164"/>
    <lineage>
        <taxon>Bacteria</taxon>
        <taxon>Pseudomonadati</taxon>
        <taxon>Pseudomonadota</taxon>
        <taxon>Gammaproteobacteria</taxon>
        <taxon>Moraxellales</taxon>
        <taxon>Moraxellaceae</taxon>
        <taxon>Psychrobacter</taxon>
    </lineage>
</organism>
<sequence>MKKDVVKRSKNKKRPVKNYAKYAKNKIQIFSSAHHSQQFEDNWVVEKEFTCVRLGLLRFTQIIAAFLMVFSIPVASYLMHAVEGYEIFIVIAVFVVAILSVALLINPSMIFRGVNWLRQGNIKLKGKQVELKIDNKIHNIPVLDIRKFKCYKTTNYRAKIEVVKIIIKMKDGSKFSLYQSTNFSENIYILYSVGVMIESILTDHFEKIDKGAWLHRKETIHYADILTVVFITTFIGIVIYFKMYDFLFIVSMLVLIIIAPRFTLFVTSTQHSSDTHIYYINRT</sequence>
<reference evidence="2 3" key="1">
    <citation type="submission" date="2016-03" db="EMBL/GenBank/DDBJ databases">
        <title>Genome sequencing of Psychrobacter alimentarius PAMC 27889.</title>
        <authorList>
            <person name="Lee J."/>
            <person name="Kim O.-S."/>
        </authorList>
    </citation>
    <scope>NUCLEOTIDE SEQUENCE [LARGE SCALE GENOMIC DNA]</scope>
    <source>
        <strain evidence="2 3">PAMC 27889</strain>
    </source>
</reference>
<accession>A0ABN4N1R3</accession>
<feature type="transmembrane region" description="Helical" evidence="1">
    <location>
        <begin position="85"/>
        <end position="105"/>
    </location>
</feature>
<dbReference type="GeneID" id="33059789"/>
<evidence type="ECO:0000313" key="2">
    <source>
        <dbReference type="EMBL" id="AMT96140.1"/>
    </source>
</evidence>
<gene>
    <name evidence="2" type="ORF">A3K91_0513</name>
</gene>
<feature type="transmembrane region" description="Helical" evidence="1">
    <location>
        <begin position="246"/>
        <end position="266"/>
    </location>
</feature>